<sequence length="58" mass="6806">MQRCVACLFCAALQYMWYSNTVCFLILLCASNVFARARRSSIHTRNKPCRQGVVREYR</sequence>
<keyword evidence="3" id="KW-1185">Reference proteome</keyword>
<gene>
    <name evidence="2" type="ORF">HMPREF9248_0129</name>
</gene>
<dbReference type="Proteomes" id="UP000004431">
    <property type="component" value="Unassembled WGS sequence"/>
</dbReference>
<proteinExistence type="predicted"/>
<comment type="caution">
    <text evidence="2">The sequence shown here is derived from an EMBL/GenBank/DDBJ whole genome shotgun (WGS) entry which is preliminary data.</text>
</comment>
<feature type="transmembrane region" description="Helical" evidence="1">
    <location>
        <begin position="15"/>
        <end position="35"/>
    </location>
</feature>
<protein>
    <recommendedName>
        <fullName evidence="4">Secreted protein</fullName>
    </recommendedName>
</protein>
<dbReference type="EMBL" id="AEDQ01000004">
    <property type="protein sequence ID" value="EFL44675.1"/>
    <property type="molecule type" value="Genomic_DNA"/>
</dbReference>
<evidence type="ECO:0000313" key="3">
    <source>
        <dbReference type="Proteomes" id="UP000004431"/>
    </source>
</evidence>
<evidence type="ECO:0008006" key="4">
    <source>
        <dbReference type="Google" id="ProtNLM"/>
    </source>
</evidence>
<reference evidence="2 3" key="1">
    <citation type="submission" date="2010-08" db="EMBL/GenBank/DDBJ databases">
        <authorList>
            <person name="Durkin A.S."/>
            <person name="Madupu R."/>
            <person name="Torralba M."/>
            <person name="Gillis M."/>
            <person name="Methe B."/>
            <person name="Sutton G."/>
            <person name="Nelson K.E."/>
        </authorList>
    </citation>
    <scope>NUCLEOTIDE SEQUENCE [LARGE SCALE GENOMIC DNA]</scope>
    <source>
        <strain evidence="2 3">PB189-T1-4</strain>
    </source>
</reference>
<accession>A0ABN0B1I9</accession>
<organism evidence="2 3">
    <name type="scientific">Fannyhessea vaginae PB189-T1-4</name>
    <dbReference type="NCBI Taxonomy" id="866774"/>
    <lineage>
        <taxon>Bacteria</taxon>
        <taxon>Bacillati</taxon>
        <taxon>Actinomycetota</taxon>
        <taxon>Coriobacteriia</taxon>
        <taxon>Coriobacteriales</taxon>
        <taxon>Atopobiaceae</taxon>
        <taxon>Fannyhessea</taxon>
    </lineage>
</organism>
<name>A0ABN0B1I9_9ACTN</name>
<keyword evidence="1" id="KW-0472">Membrane</keyword>
<keyword evidence="1" id="KW-1133">Transmembrane helix</keyword>
<evidence type="ECO:0000313" key="2">
    <source>
        <dbReference type="EMBL" id="EFL44675.1"/>
    </source>
</evidence>
<keyword evidence="1" id="KW-0812">Transmembrane</keyword>
<evidence type="ECO:0000256" key="1">
    <source>
        <dbReference type="SAM" id="Phobius"/>
    </source>
</evidence>